<evidence type="ECO:0000256" key="3">
    <source>
        <dbReference type="ARBA" id="ARBA00022989"/>
    </source>
</evidence>
<evidence type="ECO:0000256" key="4">
    <source>
        <dbReference type="ARBA" id="ARBA00023136"/>
    </source>
</evidence>
<dbReference type="Gene3D" id="1.20.120.550">
    <property type="entry name" value="Membrane associated eicosanoid/glutathione metabolism-like domain"/>
    <property type="match status" value="1"/>
</dbReference>
<comment type="subcellular location">
    <subcellularLocation>
        <location evidence="1">Membrane</location>
        <topology evidence="1">Multi-pass membrane protein</topology>
    </subcellularLocation>
</comment>
<keyword evidence="2 5" id="KW-0812">Transmembrane</keyword>
<dbReference type="GO" id="GO:0005635">
    <property type="term" value="C:nuclear envelope"/>
    <property type="evidence" value="ECO:0007669"/>
    <property type="project" value="TreeGrafter"/>
</dbReference>
<gene>
    <name evidence="6" type="ORF">L249_8150</name>
</gene>
<dbReference type="InterPro" id="IPR050997">
    <property type="entry name" value="MAPEG"/>
</dbReference>
<keyword evidence="7" id="KW-1185">Reference proteome</keyword>
<keyword evidence="4 5" id="KW-0472">Membrane</keyword>
<protein>
    <recommendedName>
        <fullName evidence="8">Microsomal glutathione S-transferase 3</fullName>
    </recommendedName>
</protein>
<keyword evidence="3 5" id="KW-1133">Transmembrane helix</keyword>
<sequence>MNTLGLQLPDQYGFVLAAATSTFFVNSLHAFRTMKFRKASGVQYPEAYASTEQAAKNQNAYRFNCAQRAHHNFTENHTSFLGALLIAGLRYPVPAAALGAGWSICRVIYLIGYTSSAGPRGRLTIDARLCFRSGALGANLSDLLLKLVAAYTSAMFILGN</sequence>
<dbReference type="GO" id="GO:0004364">
    <property type="term" value="F:glutathione transferase activity"/>
    <property type="evidence" value="ECO:0007669"/>
    <property type="project" value="TreeGrafter"/>
</dbReference>
<dbReference type="InterPro" id="IPR001129">
    <property type="entry name" value="Membr-assoc_MAPEG"/>
</dbReference>
<feature type="transmembrane region" description="Helical" evidence="5">
    <location>
        <begin position="12"/>
        <end position="31"/>
    </location>
</feature>
<evidence type="ECO:0000313" key="7">
    <source>
        <dbReference type="Proteomes" id="UP000253664"/>
    </source>
</evidence>
<evidence type="ECO:0008006" key="8">
    <source>
        <dbReference type="Google" id="ProtNLM"/>
    </source>
</evidence>
<evidence type="ECO:0000256" key="1">
    <source>
        <dbReference type="ARBA" id="ARBA00004141"/>
    </source>
</evidence>
<dbReference type="InterPro" id="IPR023352">
    <property type="entry name" value="MAPEG-like_dom_sf"/>
</dbReference>
<dbReference type="Pfam" id="PF01124">
    <property type="entry name" value="MAPEG"/>
    <property type="match status" value="1"/>
</dbReference>
<dbReference type="Proteomes" id="UP000253664">
    <property type="component" value="Unassembled WGS sequence"/>
</dbReference>
<dbReference type="EMBL" id="LKCN02000005">
    <property type="protein sequence ID" value="RCI13758.1"/>
    <property type="molecule type" value="Genomic_DNA"/>
</dbReference>
<accession>A0A367LH59</accession>
<dbReference type="STRING" id="1330021.A0A367LH59"/>
<comment type="caution">
    <text evidence="6">The sequence shown here is derived from an EMBL/GenBank/DDBJ whole genome shotgun (WGS) entry which is preliminary data.</text>
</comment>
<reference evidence="6 7" key="1">
    <citation type="journal article" date="2015" name="BMC Genomics">
        <title>Insights from the genome of Ophiocordyceps polyrhachis-furcata to pathogenicity and host specificity in insect fungi.</title>
        <authorList>
            <person name="Wichadakul D."/>
            <person name="Kobmoo N."/>
            <person name="Ingsriswang S."/>
            <person name="Tangphatsornruang S."/>
            <person name="Chantasingh D."/>
            <person name="Luangsa-ard J.J."/>
            <person name="Eurwilaichitr L."/>
        </authorList>
    </citation>
    <scope>NUCLEOTIDE SEQUENCE [LARGE SCALE GENOMIC DNA]</scope>
    <source>
        <strain evidence="6 7">BCC 54312</strain>
    </source>
</reference>
<dbReference type="PANTHER" id="PTHR10250:SF26">
    <property type="entry name" value="GLUTATHIONE S-TRANSFERASE 3, MITOCHONDRIAL"/>
    <property type="match status" value="1"/>
</dbReference>
<proteinExistence type="predicted"/>
<evidence type="ECO:0000256" key="2">
    <source>
        <dbReference type="ARBA" id="ARBA00022692"/>
    </source>
</evidence>
<dbReference type="SUPFAM" id="SSF161084">
    <property type="entry name" value="MAPEG domain-like"/>
    <property type="match status" value="1"/>
</dbReference>
<evidence type="ECO:0000313" key="6">
    <source>
        <dbReference type="EMBL" id="RCI13758.1"/>
    </source>
</evidence>
<dbReference type="AlphaFoldDB" id="A0A367LH59"/>
<dbReference type="GO" id="GO:0005783">
    <property type="term" value="C:endoplasmic reticulum"/>
    <property type="evidence" value="ECO:0007669"/>
    <property type="project" value="TreeGrafter"/>
</dbReference>
<dbReference type="GO" id="GO:0004602">
    <property type="term" value="F:glutathione peroxidase activity"/>
    <property type="evidence" value="ECO:0007669"/>
    <property type="project" value="TreeGrafter"/>
</dbReference>
<organism evidence="6 7">
    <name type="scientific">Ophiocordyceps polyrhachis-furcata BCC 54312</name>
    <dbReference type="NCBI Taxonomy" id="1330021"/>
    <lineage>
        <taxon>Eukaryota</taxon>
        <taxon>Fungi</taxon>
        <taxon>Dikarya</taxon>
        <taxon>Ascomycota</taxon>
        <taxon>Pezizomycotina</taxon>
        <taxon>Sordariomycetes</taxon>
        <taxon>Hypocreomycetidae</taxon>
        <taxon>Hypocreales</taxon>
        <taxon>Ophiocordycipitaceae</taxon>
        <taxon>Ophiocordyceps</taxon>
    </lineage>
</organism>
<evidence type="ECO:0000256" key="5">
    <source>
        <dbReference type="SAM" id="Phobius"/>
    </source>
</evidence>
<dbReference type="PANTHER" id="PTHR10250">
    <property type="entry name" value="MICROSOMAL GLUTATHIONE S-TRANSFERASE"/>
    <property type="match status" value="1"/>
</dbReference>
<dbReference type="OrthoDB" id="410651at2759"/>
<dbReference type="GO" id="GO:0016020">
    <property type="term" value="C:membrane"/>
    <property type="evidence" value="ECO:0007669"/>
    <property type="project" value="UniProtKB-SubCell"/>
</dbReference>
<name>A0A367LH59_9HYPO</name>